<comment type="caution">
    <text evidence="1">The sequence shown here is derived from an EMBL/GenBank/DDBJ whole genome shotgun (WGS) entry which is preliminary data.</text>
</comment>
<proteinExistence type="predicted"/>
<protein>
    <submittedName>
        <fullName evidence="1">Uncharacterized protein</fullName>
    </submittedName>
</protein>
<name>A0A133QBS7_9BACT</name>
<dbReference type="STRING" id="28128.HMPREF3226_01075"/>
<gene>
    <name evidence="1" type="ORF">HMPREF3226_01075</name>
</gene>
<accession>A0A133QBS7</accession>
<dbReference type="AlphaFoldDB" id="A0A133QBS7"/>
<dbReference type="EMBL" id="LRQG01000076">
    <property type="protein sequence ID" value="KXA40347.1"/>
    <property type="molecule type" value="Genomic_DNA"/>
</dbReference>
<evidence type="ECO:0000313" key="1">
    <source>
        <dbReference type="EMBL" id="KXA40347.1"/>
    </source>
</evidence>
<keyword evidence="2" id="KW-1185">Reference proteome</keyword>
<organism evidence="1 2">
    <name type="scientific">Prevotella corporis</name>
    <dbReference type="NCBI Taxonomy" id="28128"/>
    <lineage>
        <taxon>Bacteria</taxon>
        <taxon>Pseudomonadati</taxon>
        <taxon>Bacteroidota</taxon>
        <taxon>Bacteroidia</taxon>
        <taxon>Bacteroidales</taxon>
        <taxon>Prevotellaceae</taxon>
        <taxon>Prevotella</taxon>
    </lineage>
</organism>
<reference evidence="2" key="1">
    <citation type="submission" date="2016-01" db="EMBL/GenBank/DDBJ databases">
        <authorList>
            <person name="Mitreva M."/>
            <person name="Pepin K.H."/>
            <person name="Mihindukulasuriya K.A."/>
            <person name="Fulton R."/>
            <person name="Fronick C."/>
            <person name="O'Laughlin M."/>
            <person name="Miner T."/>
            <person name="Herter B."/>
            <person name="Rosa B.A."/>
            <person name="Cordes M."/>
            <person name="Tomlinson C."/>
            <person name="Wollam A."/>
            <person name="Palsikar V.B."/>
            <person name="Mardis E.R."/>
            <person name="Wilson R.K."/>
        </authorList>
    </citation>
    <scope>NUCLEOTIDE SEQUENCE [LARGE SCALE GENOMIC DNA]</scope>
    <source>
        <strain evidence="2">MJR7716</strain>
    </source>
</reference>
<dbReference type="PATRIC" id="fig|28128.5.peg.1089"/>
<sequence length="51" mass="5753">MTFFKTGSNILIINSLRTEIKRCHDGCFSPSAISLLMMIGDCLLLHEVIIR</sequence>
<dbReference type="Proteomes" id="UP000070533">
    <property type="component" value="Unassembled WGS sequence"/>
</dbReference>
<evidence type="ECO:0000313" key="2">
    <source>
        <dbReference type="Proteomes" id="UP000070533"/>
    </source>
</evidence>